<evidence type="ECO:0000313" key="7">
    <source>
        <dbReference type="Proteomes" id="UP000024635"/>
    </source>
</evidence>
<feature type="region of interest" description="Disordered" evidence="3">
    <location>
        <begin position="629"/>
        <end position="660"/>
    </location>
</feature>
<dbReference type="FunFam" id="2.60.40.150:FF:000167">
    <property type="entry name" value="Multiple C2 domains, transmembrane 2a"/>
    <property type="match status" value="1"/>
</dbReference>
<dbReference type="AlphaFoldDB" id="A0A016RV77"/>
<feature type="domain" description="C2" evidence="5">
    <location>
        <begin position="67"/>
        <end position="185"/>
    </location>
</feature>
<gene>
    <name evidence="6" type="primary">Acey_s0369.g76</name>
    <name evidence="6" type="synonym">Acey-D2092.1</name>
    <name evidence="6" type="ORF">Y032_0369g76</name>
</gene>
<feature type="region of interest" description="Disordered" evidence="3">
    <location>
        <begin position="1"/>
        <end position="24"/>
    </location>
</feature>
<dbReference type="InterPro" id="IPR035892">
    <property type="entry name" value="C2_domain_sf"/>
</dbReference>
<evidence type="ECO:0000256" key="3">
    <source>
        <dbReference type="SAM" id="MobiDB-lite"/>
    </source>
</evidence>
<dbReference type="PROSITE" id="PS50004">
    <property type="entry name" value="C2"/>
    <property type="match status" value="3"/>
</dbReference>
<dbReference type="GO" id="GO:0046928">
    <property type="term" value="P:regulation of neurotransmitter secretion"/>
    <property type="evidence" value="ECO:0007669"/>
    <property type="project" value="TreeGrafter"/>
</dbReference>
<feature type="domain" description="C2" evidence="5">
    <location>
        <begin position="222"/>
        <end position="339"/>
    </location>
</feature>
<sequence length="781" mass="90883">MDSVMQKRHSFPKNSLPKSEERPQSVSLKIKNFIRRASLDKHATIDEEPEELRERLLRNHTLHRFYHSESLPSKPSEDDVTSYVTLLVKIRLKEGQNLAIRDASGSSDPYVKFKYKDRIVYKSSTIFKNLNPIWDEEFQMLADDMTSPIYIEVFDYDRFCTDDFMGSANIDISQVKWFQPLERIVELADEASPEEELGTISLTITVVPLTMDEKDEFVQKSVRGVLSEVVKKKEKMVQMWVSVVNIVLVEGRNLNANYNNSVLPDPYCKFKLGCEKYKSKICNRCADPKWIEQFDLHIYEFGSETLEVMCQDKRTTSCIGRIAVDLHAFPRDQTIQKWYNLEDASGSLLLLITVSGSHSKDSVVDLTEFTQNDLRNSIVERYDLLHTFDDIKDIGQLTVKVFRAEDLQAKDLGGKSDPFAVLELVNTRLQTHTEYKTLNPQWNKLFTFTVKDIHTCLEVTVYDEDPNNKFEFLGKVVIPLMSIKNCERRWYALKDKKLNTRVKGEILLELDVIWNPVRAAIRTFNPRERKFIEVEKKFKAGLFRNTVIELKEFGLTVVDYKNYIESCFDWHSTTRSITAFSIFVVSVYYVELYHVPLALLVLFAKCLIYKRVAEELSPRFDNTVARYDEDGEEEKDLPTPTKQHNSSTKSKDKESSSSSIRDTLSSVQETLTVVQNTLVFICALLQRVRNTFNFSQPWLSWLAIAVLSVVTVLLYFVPLRWIIMVWGINKFTKKLRNPHYIDNNEVLDYLSRIPCDRELREWREFKVTPSANGREKEKKPK</sequence>
<dbReference type="Gene3D" id="2.60.40.150">
    <property type="entry name" value="C2 domain"/>
    <property type="match status" value="3"/>
</dbReference>
<keyword evidence="4" id="KW-1133">Transmembrane helix</keyword>
<keyword evidence="1" id="KW-0479">Metal-binding</keyword>
<comment type="caution">
    <text evidence="6">The sequence shown here is derived from an EMBL/GenBank/DDBJ whole genome shotgun (WGS) entry which is preliminary data.</text>
</comment>
<evidence type="ECO:0000313" key="6">
    <source>
        <dbReference type="EMBL" id="EYB81997.1"/>
    </source>
</evidence>
<dbReference type="SUPFAM" id="SSF49562">
    <property type="entry name" value="C2 domain (Calcium/lipid-binding domain, CaLB)"/>
    <property type="match status" value="3"/>
</dbReference>
<evidence type="ECO:0000256" key="1">
    <source>
        <dbReference type="ARBA" id="ARBA00022723"/>
    </source>
</evidence>
<reference evidence="7" key="1">
    <citation type="journal article" date="2015" name="Nat. Genet.">
        <title>The genome and transcriptome of the zoonotic hookworm Ancylostoma ceylanicum identify infection-specific gene families.</title>
        <authorList>
            <person name="Schwarz E.M."/>
            <person name="Hu Y."/>
            <person name="Antoshechkin I."/>
            <person name="Miller M.M."/>
            <person name="Sternberg P.W."/>
            <person name="Aroian R.V."/>
        </authorList>
    </citation>
    <scope>NUCLEOTIDE SEQUENCE</scope>
    <source>
        <strain evidence="7">HY135</strain>
    </source>
</reference>
<feature type="transmembrane region" description="Helical" evidence="4">
    <location>
        <begin position="698"/>
        <end position="726"/>
    </location>
</feature>
<dbReference type="PANTHER" id="PTHR45911">
    <property type="entry name" value="C2 DOMAIN-CONTAINING PROTEIN"/>
    <property type="match status" value="1"/>
</dbReference>
<evidence type="ECO:0000256" key="2">
    <source>
        <dbReference type="ARBA" id="ARBA00022837"/>
    </source>
</evidence>
<dbReference type="InterPro" id="IPR000008">
    <property type="entry name" value="C2_dom"/>
</dbReference>
<protein>
    <recommendedName>
        <fullName evidence="5">C2 domain-containing protein</fullName>
    </recommendedName>
</protein>
<dbReference type="EMBL" id="JARK01001705">
    <property type="protein sequence ID" value="EYB81997.1"/>
    <property type="molecule type" value="Genomic_DNA"/>
</dbReference>
<keyword evidence="4" id="KW-0812">Transmembrane</keyword>
<name>A0A016RV77_9BILA</name>
<organism evidence="6 7">
    <name type="scientific">Ancylostoma ceylanicum</name>
    <dbReference type="NCBI Taxonomy" id="53326"/>
    <lineage>
        <taxon>Eukaryota</taxon>
        <taxon>Metazoa</taxon>
        <taxon>Ecdysozoa</taxon>
        <taxon>Nematoda</taxon>
        <taxon>Chromadorea</taxon>
        <taxon>Rhabditida</taxon>
        <taxon>Rhabditina</taxon>
        <taxon>Rhabditomorpha</taxon>
        <taxon>Strongyloidea</taxon>
        <taxon>Ancylostomatidae</taxon>
        <taxon>Ancylostomatinae</taxon>
        <taxon>Ancylostoma</taxon>
    </lineage>
</organism>
<dbReference type="FunFam" id="2.60.40.150:FF:000256">
    <property type="entry name" value="Predicted protein"/>
    <property type="match status" value="1"/>
</dbReference>
<dbReference type="PANTHER" id="PTHR45911:SF4">
    <property type="entry name" value="MULTIPLE C2 AND TRANSMEMBRANE DOMAIN-CONTAINING PROTEIN"/>
    <property type="match status" value="1"/>
</dbReference>
<evidence type="ECO:0000256" key="4">
    <source>
        <dbReference type="SAM" id="Phobius"/>
    </source>
</evidence>
<keyword evidence="2" id="KW-0106">Calcium</keyword>
<evidence type="ECO:0000259" key="5">
    <source>
        <dbReference type="PROSITE" id="PS50004"/>
    </source>
</evidence>
<feature type="domain" description="C2" evidence="5">
    <location>
        <begin position="380"/>
        <end position="495"/>
    </location>
</feature>
<dbReference type="CDD" id="cd04042">
    <property type="entry name" value="C2A_MCTP_PRT"/>
    <property type="match status" value="1"/>
</dbReference>
<dbReference type="SMART" id="SM00239">
    <property type="entry name" value="C2"/>
    <property type="match status" value="3"/>
</dbReference>
<proteinExistence type="predicted"/>
<dbReference type="GO" id="GO:0030672">
    <property type="term" value="C:synaptic vesicle membrane"/>
    <property type="evidence" value="ECO:0007669"/>
    <property type="project" value="TreeGrafter"/>
</dbReference>
<dbReference type="Pfam" id="PF00168">
    <property type="entry name" value="C2"/>
    <property type="match status" value="3"/>
</dbReference>
<accession>A0A016RV77</accession>
<dbReference type="GO" id="GO:0005509">
    <property type="term" value="F:calcium ion binding"/>
    <property type="evidence" value="ECO:0007669"/>
    <property type="project" value="TreeGrafter"/>
</dbReference>
<dbReference type="OrthoDB" id="5973539at2759"/>
<keyword evidence="7" id="KW-1185">Reference proteome</keyword>
<dbReference type="Proteomes" id="UP000024635">
    <property type="component" value="Unassembled WGS sequence"/>
</dbReference>
<dbReference type="PRINTS" id="PR00360">
    <property type="entry name" value="C2DOMAIN"/>
</dbReference>
<keyword evidence="4" id="KW-0472">Membrane</keyword>
<dbReference type="CDD" id="cd08376">
    <property type="entry name" value="C2B_MCTP_PRT"/>
    <property type="match status" value="1"/>
</dbReference>
<dbReference type="STRING" id="53326.A0A016RV77"/>
<feature type="compositionally biased region" description="Basic residues" evidence="3">
    <location>
        <begin position="1"/>
        <end position="11"/>
    </location>
</feature>
<dbReference type="CDD" id="cd08377">
    <property type="entry name" value="C2C_MCTP_PRT"/>
    <property type="match status" value="1"/>
</dbReference>